<keyword evidence="3 5" id="KW-0663">Pyridoxal phosphate</keyword>
<evidence type="ECO:0000256" key="5">
    <source>
        <dbReference type="HAMAP-Rule" id="MF_01201"/>
    </source>
</evidence>
<comment type="pathway">
    <text evidence="5">Amino-acid biosynthesis; D-alanine biosynthesis; D-alanine from L-alanine: step 1/1.</text>
</comment>
<protein>
    <recommendedName>
        <fullName evidence="5">Alanine racemase</fullName>
        <ecNumber evidence="5">5.1.1.1</ecNumber>
    </recommendedName>
</protein>
<dbReference type="GO" id="GO:0030170">
    <property type="term" value="F:pyridoxal phosphate binding"/>
    <property type="evidence" value="ECO:0007669"/>
    <property type="project" value="UniProtKB-UniRule"/>
</dbReference>
<feature type="binding site" evidence="5 7">
    <location>
        <position position="130"/>
    </location>
    <ligand>
        <name>substrate</name>
    </ligand>
</feature>
<organism evidence="9 10">
    <name type="scientific">Steroidobacter agaridevorans</name>
    <dbReference type="NCBI Taxonomy" id="2695856"/>
    <lineage>
        <taxon>Bacteria</taxon>
        <taxon>Pseudomonadati</taxon>
        <taxon>Pseudomonadota</taxon>
        <taxon>Gammaproteobacteria</taxon>
        <taxon>Steroidobacterales</taxon>
        <taxon>Steroidobacteraceae</taxon>
        <taxon>Steroidobacter</taxon>
    </lineage>
</organism>
<dbReference type="HAMAP" id="MF_01201">
    <property type="entry name" value="Ala_racemase"/>
    <property type="match status" value="1"/>
</dbReference>
<dbReference type="EMBL" id="BLJN01000005">
    <property type="protein sequence ID" value="GFE82712.1"/>
    <property type="molecule type" value="Genomic_DNA"/>
</dbReference>
<dbReference type="InterPro" id="IPR001608">
    <property type="entry name" value="Ala_racemase_N"/>
</dbReference>
<feature type="binding site" evidence="5 7">
    <location>
        <position position="299"/>
    </location>
    <ligand>
        <name>substrate</name>
    </ligand>
</feature>
<accession>A0A829YIP2</accession>
<dbReference type="Pfam" id="PF01168">
    <property type="entry name" value="Ala_racemase_N"/>
    <property type="match status" value="1"/>
</dbReference>
<dbReference type="InterPro" id="IPR000821">
    <property type="entry name" value="Ala_racemase"/>
</dbReference>
<reference evidence="10" key="1">
    <citation type="submission" date="2020-01" db="EMBL/GenBank/DDBJ databases">
        <title>'Steroidobacter agaridevorans' sp. nov., agar-degrading bacteria isolated from rhizosphere soils.</title>
        <authorList>
            <person name="Ikenaga M."/>
            <person name="Kataoka M."/>
            <person name="Murouchi A."/>
            <person name="Katsuragi S."/>
            <person name="Sakai M."/>
        </authorList>
    </citation>
    <scope>NUCLEOTIDE SEQUENCE [LARGE SCALE GENOMIC DNA]</scope>
    <source>
        <strain evidence="10">YU21-B</strain>
    </source>
</reference>
<evidence type="ECO:0000256" key="7">
    <source>
        <dbReference type="PIRSR" id="PIRSR600821-52"/>
    </source>
</evidence>
<dbReference type="GO" id="GO:0005829">
    <property type="term" value="C:cytosol"/>
    <property type="evidence" value="ECO:0007669"/>
    <property type="project" value="TreeGrafter"/>
</dbReference>
<dbReference type="PROSITE" id="PS00395">
    <property type="entry name" value="ALANINE_RACEMASE"/>
    <property type="match status" value="1"/>
</dbReference>
<dbReference type="Gene3D" id="2.40.37.10">
    <property type="entry name" value="Lyase, Ornithine Decarboxylase, Chain A, domain 1"/>
    <property type="match status" value="1"/>
</dbReference>
<dbReference type="InterPro" id="IPR029066">
    <property type="entry name" value="PLP-binding_barrel"/>
</dbReference>
<dbReference type="InterPro" id="IPR020622">
    <property type="entry name" value="Ala_racemase_pyridoxalP-BS"/>
</dbReference>
<dbReference type="PANTHER" id="PTHR30511:SF0">
    <property type="entry name" value="ALANINE RACEMASE, CATABOLIC-RELATED"/>
    <property type="match status" value="1"/>
</dbReference>
<name>A0A829YIP2_9GAMM</name>
<evidence type="ECO:0000256" key="3">
    <source>
        <dbReference type="ARBA" id="ARBA00022898"/>
    </source>
</evidence>
<dbReference type="InterPro" id="IPR011079">
    <property type="entry name" value="Ala_racemase_C"/>
</dbReference>
<dbReference type="SUPFAM" id="SSF50621">
    <property type="entry name" value="Alanine racemase C-terminal domain-like"/>
    <property type="match status" value="1"/>
</dbReference>
<dbReference type="SMART" id="SM01005">
    <property type="entry name" value="Ala_racemase_C"/>
    <property type="match status" value="1"/>
</dbReference>
<feature type="modified residue" description="N6-(pyridoxal phosphate)lysine" evidence="5 6">
    <location>
        <position position="34"/>
    </location>
</feature>
<dbReference type="GO" id="GO:0008784">
    <property type="term" value="F:alanine racemase activity"/>
    <property type="evidence" value="ECO:0007669"/>
    <property type="project" value="UniProtKB-UniRule"/>
</dbReference>
<dbReference type="NCBIfam" id="TIGR00492">
    <property type="entry name" value="alr"/>
    <property type="match status" value="1"/>
</dbReference>
<dbReference type="InterPro" id="IPR009006">
    <property type="entry name" value="Ala_racemase/Decarboxylase_C"/>
</dbReference>
<evidence type="ECO:0000259" key="8">
    <source>
        <dbReference type="SMART" id="SM01005"/>
    </source>
</evidence>
<comment type="similarity">
    <text evidence="5">Belongs to the alanine racemase family.</text>
</comment>
<comment type="cofactor">
    <cofactor evidence="2 5 6">
        <name>pyridoxal 5'-phosphate</name>
        <dbReference type="ChEBI" id="CHEBI:597326"/>
    </cofactor>
</comment>
<dbReference type="FunFam" id="3.20.20.10:FF:000002">
    <property type="entry name" value="Alanine racemase"/>
    <property type="match status" value="1"/>
</dbReference>
<feature type="active site" description="Proton acceptor; specific for L-alanine" evidence="5">
    <location>
        <position position="251"/>
    </location>
</feature>
<evidence type="ECO:0000256" key="1">
    <source>
        <dbReference type="ARBA" id="ARBA00000316"/>
    </source>
</evidence>
<dbReference type="GO" id="GO:0030632">
    <property type="term" value="P:D-alanine biosynthetic process"/>
    <property type="evidence" value="ECO:0007669"/>
    <property type="project" value="UniProtKB-UniRule"/>
</dbReference>
<dbReference type="EC" id="5.1.1.1" evidence="5"/>
<dbReference type="SUPFAM" id="SSF51419">
    <property type="entry name" value="PLP-binding barrel"/>
    <property type="match status" value="1"/>
</dbReference>
<feature type="active site" description="Proton acceptor; specific for D-alanine" evidence="5">
    <location>
        <position position="34"/>
    </location>
</feature>
<dbReference type="Gene3D" id="3.20.20.10">
    <property type="entry name" value="Alanine racemase"/>
    <property type="match status" value="1"/>
</dbReference>
<feature type="domain" description="Alanine racemase C-terminal" evidence="8">
    <location>
        <begin position="230"/>
        <end position="353"/>
    </location>
</feature>
<evidence type="ECO:0000313" key="10">
    <source>
        <dbReference type="Proteomes" id="UP000445000"/>
    </source>
</evidence>
<comment type="function">
    <text evidence="5">Catalyzes the interconversion of L-alanine and D-alanine. May also act on other amino acids.</text>
</comment>
<dbReference type="Pfam" id="PF00842">
    <property type="entry name" value="Ala_racemase_C"/>
    <property type="match status" value="1"/>
</dbReference>
<dbReference type="PRINTS" id="PR00992">
    <property type="entry name" value="ALARACEMASE"/>
</dbReference>
<gene>
    <name evidence="9" type="primary">dadX</name>
    <name evidence="9" type="ORF">GCM10011487_47120</name>
</gene>
<evidence type="ECO:0000313" key="9">
    <source>
        <dbReference type="EMBL" id="GFE82712.1"/>
    </source>
</evidence>
<comment type="catalytic activity">
    <reaction evidence="1 5">
        <text>L-alanine = D-alanine</text>
        <dbReference type="Rhea" id="RHEA:20249"/>
        <dbReference type="ChEBI" id="CHEBI:57416"/>
        <dbReference type="ChEBI" id="CHEBI:57972"/>
        <dbReference type="EC" id="5.1.1.1"/>
    </reaction>
</comment>
<dbReference type="Proteomes" id="UP000445000">
    <property type="component" value="Unassembled WGS sequence"/>
</dbReference>
<keyword evidence="4 5" id="KW-0413">Isomerase</keyword>
<evidence type="ECO:0000256" key="6">
    <source>
        <dbReference type="PIRSR" id="PIRSR600821-50"/>
    </source>
</evidence>
<sequence length="369" mass="39469">MTRPTSVRIDLAALRNNYLYARGVHGGRALAVLKANAYGHGALASAHSLASVADGFAVAFLDEACALREGGVRNPILVLEGCFNASELKIANELDLWVVVHQEEQIRLIEESRTGARFNVWLKIDTGMSRAGFRASDAANAYQRLQSTGKVSAITLMTHFARADEPGESMTAQQIETFDAATAMLRGERSLCNSAGVLVWPSARRDWARPGLMLYGTTTHGREVPELQPVMTFESRVFNVRTLEPGESLGYGATFVASERTRVGLVCAGYADGYPQTAATGTPIAVDGHATSLIGRVSMDMLTVDLTNVPNAGVGSSVELWGPRVPVAAVAQGASRSPYELLCAVKRAPLVHENVGQGIGEPLRMTGTR</sequence>
<dbReference type="AlphaFoldDB" id="A0A829YIP2"/>
<comment type="caution">
    <text evidence="9">The sequence shown here is derived from an EMBL/GenBank/DDBJ whole genome shotgun (WGS) entry which is preliminary data.</text>
</comment>
<dbReference type="PANTHER" id="PTHR30511">
    <property type="entry name" value="ALANINE RACEMASE"/>
    <property type="match status" value="1"/>
</dbReference>
<dbReference type="CDD" id="cd06827">
    <property type="entry name" value="PLPDE_III_AR_proteobact"/>
    <property type="match status" value="1"/>
</dbReference>
<proteinExistence type="inferred from homology"/>
<dbReference type="UniPathway" id="UPA00042">
    <property type="reaction ID" value="UER00497"/>
</dbReference>
<keyword evidence="10" id="KW-1185">Reference proteome</keyword>
<dbReference type="RefSeq" id="WP_161814374.1">
    <property type="nucleotide sequence ID" value="NZ_BLJN01000005.1"/>
</dbReference>
<evidence type="ECO:0000256" key="2">
    <source>
        <dbReference type="ARBA" id="ARBA00001933"/>
    </source>
</evidence>
<evidence type="ECO:0000256" key="4">
    <source>
        <dbReference type="ARBA" id="ARBA00023235"/>
    </source>
</evidence>